<keyword evidence="16" id="KW-0511">Multifunctional enzyme</keyword>
<evidence type="ECO:0000256" key="16">
    <source>
        <dbReference type="ARBA" id="ARBA00023268"/>
    </source>
</evidence>
<keyword evidence="11" id="KW-0479">Metal-binding</keyword>
<dbReference type="UniPathway" id="UPA00275">
    <property type="reaction ID" value="UER00401"/>
</dbReference>
<keyword evidence="12" id="KW-0378">Hydrolase</keyword>
<dbReference type="InterPro" id="IPR002734">
    <property type="entry name" value="RibDG_C"/>
</dbReference>
<dbReference type="PROSITE" id="PS00903">
    <property type="entry name" value="CYT_DCMP_DEAMINASES_1"/>
    <property type="match status" value="1"/>
</dbReference>
<evidence type="ECO:0000256" key="2">
    <source>
        <dbReference type="ARBA" id="ARBA00002151"/>
    </source>
</evidence>
<comment type="similarity">
    <text evidence="6">In the C-terminal section; belongs to the HTP reductase family.</text>
</comment>
<dbReference type="NCBIfam" id="TIGR00326">
    <property type="entry name" value="eubact_ribD"/>
    <property type="match status" value="1"/>
</dbReference>
<evidence type="ECO:0000256" key="7">
    <source>
        <dbReference type="ARBA" id="ARBA00012766"/>
    </source>
</evidence>
<dbReference type="InterPro" id="IPR024072">
    <property type="entry name" value="DHFR-like_dom_sf"/>
</dbReference>
<dbReference type="EC" id="1.1.1.193" evidence="8"/>
<dbReference type="InterPro" id="IPR011549">
    <property type="entry name" value="RibD_C"/>
</dbReference>
<evidence type="ECO:0000256" key="4">
    <source>
        <dbReference type="ARBA" id="ARBA00004910"/>
    </source>
</evidence>
<feature type="domain" description="CMP/dCMP-type deaminase" evidence="17">
    <location>
        <begin position="145"/>
        <end position="267"/>
    </location>
</feature>
<dbReference type="InterPro" id="IPR016193">
    <property type="entry name" value="Cytidine_deaminase-like"/>
</dbReference>
<dbReference type="InterPro" id="IPR004794">
    <property type="entry name" value="Eubact_RibD"/>
</dbReference>
<protein>
    <recommendedName>
        <fullName evidence="9">Riboflavin biosynthesis protein RibD</fullName>
        <ecNumber evidence="8">1.1.1.193</ecNumber>
        <ecNumber evidence="7">3.5.4.26</ecNumber>
    </recommendedName>
</protein>
<dbReference type="Gene3D" id="3.40.140.10">
    <property type="entry name" value="Cytidine Deaminase, domain 2"/>
    <property type="match status" value="1"/>
</dbReference>
<dbReference type="Pfam" id="PF01872">
    <property type="entry name" value="RibD_C"/>
    <property type="match status" value="1"/>
</dbReference>
<dbReference type="PROSITE" id="PS51747">
    <property type="entry name" value="CYT_DCMP_DEAMINASES_2"/>
    <property type="match status" value="1"/>
</dbReference>
<keyword evidence="15" id="KW-0560">Oxidoreductase</keyword>
<dbReference type="EMBL" id="CAADEZ010000314">
    <property type="protein sequence ID" value="VFJ62707.1"/>
    <property type="molecule type" value="Genomic_DNA"/>
</dbReference>
<proteinExistence type="inferred from homology"/>
<accession>A0A450T7C4</accession>
<keyword evidence="13" id="KW-0862">Zinc</keyword>
<evidence type="ECO:0000256" key="11">
    <source>
        <dbReference type="ARBA" id="ARBA00022723"/>
    </source>
</evidence>
<evidence type="ECO:0000256" key="8">
    <source>
        <dbReference type="ARBA" id="ARBA00013173"/>
    </source>
</evidence>
<gene>
    <name evidence="18" type="ORF">BECKFM1743A_GA0114220_103141</name>
</gene>
<organism evidence="18">
    <name type="scientific">Candidatus Kentrum sp. FM</name>
    <dbReference type="NCBI Taxonomy" id="2126340"/>
    <lineage>
        <taxon>Bacteria</taxon>
        <taxon>Pseudomonadati</taxon>
        <taxon>Pseudomonadota</taxon>
        <taxon>Gammaproteobacteria</taxon>
        <taxon>Candidatus Kentrum</taxon>
    </lineage>
</organism>
<dbReference type="SUPFAM" id="SSF53597">
    <property type="entry name" value="Dihydrofolate reductase-like"/>
    <property type="match status" value="1"/>
</dbReference>
<evidence type="ECO:0000256" key="14">
    <source>
        <dbReference type="ARBA" id="ARBA00022857"/>
    </source>
</evidence>
<dbReference type="GO" id="GO:0009231">
    <property type="term" value="P:riboflavin biosynthetic process"/>
    <property type="evidence" value="ECO:0007669"/>
    <property type="project" value="UniProtKB-UniPathway"/>
</dbReference>
<keyword evidence="14" id="KW-0521">NADP</keyword>
<keyword evidence="10" id="KW-0686">Riboflavin biosynthesis</keyword>
<comment type="similarity">
    <text evidence="5">In the N-terminal section; belongs to the cytidine and deoxycytidylate deaminase family.</text>
</comment>
<evidence type="ECO:0000256" key="13">
    <source>
        <dbReference type="ARBA" id="ARBA00022833"/>
    </source>
</evidence>
<dbReference type="NCBIfam" id="TIGR00227">
    <property type="entry name" value="ribD_Cterm"/>
    <property type="match status" value="1"/>
</dbReference>
<dbReference type="PANTHER" id="PTHR38011">
    <property type="entry name" value="DIHYDROFOLATE REDUCTASE FAMILY PROTEIN (AFU_ORTHOLOGUE AFUA_8G06820)"/>
    <property type="match status" value="1"/>
</dbReference>
<dbReference type="GO" id="GO:0008703">
    <property type="term" value="F:5-amino-6-(5-phosphoribosylamino)uracil reductase activity"/>
    <property type="evidence" value="ECO:0007669"/>
    <property type="project" value="UniProtKB-EC"/>
</dbReference>
<dbReference type="SUPFAM" id="SSF53927">
    <property type="entry name" value="Cytidine deaminase-like"/>
    <property type="match status" value="1"/>
</dbReference>
<evidence type="ECO:0000256" key="9">
    <source>
        <dbReference type="ARBA" id="ARBA00019930"/>
    </source>
</evidence>
<dbReference type="Pfam" id="PF00383">
    <property type="entry name" value="dCMP_cyt_deam_1"/>
    <property type="match status" value="1"/>
</dbReference>
<evidence type="ECO:0000256" key="1">
    <source>
        <dbReference type="ARBA" id="ARBA00001947"/>
    </source>
</evidence>
<dbReference type="PANTHER" id="PTHR38011:SF7">
    <property type="entry name" value="2,5-DIAMINO-6-RIBOSYLAMINO-4(3H)-PYRIMIDINONE 5'-PHOSPHATE REDUCTASE"/>
    <property type="match status" value="1"/>
</dbReference>
<evidence type="ECO:0000256" key="15">
    <source>
        <dbReference type="ARBA" id="ARBA00023002"/>
    </source>
</evidence>
<evidence type="ECO:0000256" key="10">
    <source>
        <dbReference type="ARBA" id="ARBA00022619"/>
    </source>
</evidence>
<evidence type="ECO:0000256" key="6">
    <source>
        <dbReference type="ARBA" id="ARBA00007417"/>
    </source>
</evidence>
<dbReference type="InterPro" id="IPR002125">
    <property type="entry name" value="CMP_dCMP_dom"/>
</dbReference>
<dbReference type="Gene3D" id="3.40.430.10">
    <property type="entry name" value="Dihydrofolate Reductase, subunit A"/>
    <property type="match status" value="1"/>
</dbReference>
<evidence type="ECO:0000256" key="3">
    <source>
        <dbReference type="ARBA" id="ARBA00004882"/>
    </source>
</evidence>
<comment type="cofactor">
    <cofactor evidence="1">
        <name>Zn(2+)</name>
        <dbReference type="ChEBI" id="CHEBI:29105"/>
    </cofactor>
</comment>
<dbReference type="EC" id="3.5.4.26" evidence="7"/>
<name>A0A450T7C4_9GAMM</name>
<comment type="pathway">
    <text evidence="4">Cofactor biosynthesis; riboflavin biosynthesis; 5-amino-6-(D-ribitylamino)uracil from GTP: step 3/4.</text>
</comment>
<dbReference type="InterPro" id="IPR050765">
    <property type="entry name" value="Riboflavin_Biosynth_HTPR"/>
</dbReference>
<evidence type="ECO:0000256" key="12">
    <source>
        <dbReference type="ARBA" id="ARBA00022801"/>
    </source>
</evidence>
<dbReference type="InterPro" id="IPR016192">
    <property type="entry name" value="APOBEC/CMP_deaminase_Zn-bd"/>
</dbReference>
<dbReference type="FunFam" id="3.40.140.10:FF:000025">
    <property type="entry name" value="Riboflavin biosynthesis protein RibD"/>
    <property type="match status" value="1"/>
</dbReference>
<sequence length="515" mass="55876">MTIRPFLVFCARFHAAISLRYWFAIDIAIRYRYRSYPAFPIASRDIDIDSDSEKTTINGCGSAALGPLWFKKSFFSFRVSPCLSWIKWRGHSFLLFFVVPIFGCGQAAPCLGDNASVSGDNTPLPQQKDTPDKTGRSFMIRTEQSGERQFMARAIELARRGLTTTDPNPRVGCVLVREGEIVGEGWHERAGSPHAECNALAQAGESARGATAYVTLEPCCHVGRTEPCTRALIDAGVRCVVGAMTDPNPRVSGQGFAELSRAGIAVRTGCMASEAASLNPGFVLRMERGRPFVRCKLAMSLDGRTAMSSGESQWITGPAARRDVQRLRARSSAILTGAGTVLLDNPSLTVRPEELGVAPDSPVRQPLRVVLDPALVTPPDAAILRSDIAPTVVIAASGQYSEERAEAIVPTGAKLVSLPGTRDALNLGGVMDYLGKQEINEVLLECGARLAGAMLRGGFIDELIVYLAPTIMGSGARGLFELPGLERMADRFHLEIRDIRAVGRDWRITAERLQR</sequence>
<comment type="function">
    <text evidence="2">Converts 2,5-diamino-6-(ribosylamino)-4(3h)-pyrimidinone 5'-phosphate into 5-amino-6-(ribosylamino)-2,4(1h,3h)-pyrimidinedione 5'-phosphate.</text>
</comment>
<evidence type="ECO:0000256" key="5">
    <source>
        <dbReference type="ARBA" id="ARBA00005259"/>
    </source>
</evidence>
<dbReference type="GO" id="GO:0050661">
    <property type="term" value="F:NADP binding"/>
    <property type="evidence" value="ECO:0007669"/>
    <property type="project" value="InterPro"/>
</dbReference>
<evidence type="ECO:0000313" key="18">
    <source>
        <dbReference type="EMBL" id="VFJ62707.1"/>
    </source>
</evidence>
<dbReference type="AlphaFoldDB" id="A0A450T7C4"/>
<dbReference type="CDD" id="cd01284">
    <property type="entry name" value="Riboflavin_deaminase-reductase"/>
    <property type="match status" value="1"/>
</dbReference>
<dbReference type="GO" id="GO:0008835">
    <property type="term" value="F:diaminohydroxyphosphoribosylaminopyrimidine deaminase activity"/>
    <property type="evidence" value="ECO:0007669"/>
    <property type="project" value="UniProtKB-EC"/>
</dbReference>
<comment type="pathway">
    <text evidence="3">Cofactor biosynthesis; riboflavin biosynthesis; 5-amino-6-(D-ribitylamino)uracil from GTP: step 2/4.</text>
</comment>
<evidence type="ECO:0000259" key="17">
    <source>
        <dbReference type="PROSITE" id="PS51747"/>
    </source>
</evidence>
<reference evidence="18" key="1">
    <citation type="submission" date="2019-02" db="EMBL/GenBank/DDBJ databases">
        <authorList>
            <person name="Gruber-Vodicka R. H."/>
            <person name="Seah K. B. B."/>
        </authorList>
    </citation>
    <scope>NUCLEOTIDE SEQUENCE</scope>
    <source>
        <strain evidence="18">BECK_BZ163</strain>
    </source>
</reference>
<dbReference type="GO" id="GO:0008270">
    <property type="term" value="F:zinc ion binding"/>
    <property type="evidence" value="ECO:0007669"/>
    <property type="project" value="InterPro"/>
</dbReference>